<geneLocation type="mitochondrion" evidence="1"/>
<sequence length="77" mass="9026">MGFRARYPHRIPPGKRCRKGNSPVLTLIQFRKFPWNTYSGLFQIGESHPQATPRRTLNLNLEKKMPGHQTTKFNMML</sequence>
<keyword evidence="1" id="KW-0496">Mitochondrion</keyword>
<organism evidence="1">
    <name type="scientific">Oryza sativa subsp. japonica</name>
    <name type="common">Rice</name>
    <dbReference type="NCBI Taxonomy" id="39947"/>
    <lineage>
        <taxon>Eukaryota</taxon>
        <taxon>Viridiplantae</taxon>
        <taxon>Streptophyta</taxon>
        <taxon>Embryophyta</taxon>
        <taxon>Tracheophyta</taxon>
        <taxon>Spermatophyta</taxon>
        <taxon>Magnoliopsida</taxon>
        <taxon>Liliopsida</taxon>
        <taxon>Poales</taxon>
        <taxon>Poaceae</taxon>
        <taxon>BOP clade</taxon>
        <taxon>Oryzoideae</taxon>
        <taxon>Oryzeae</taxon>
        <taxon>Oryzinae</taxon>
        <taxon>Oryza</taxon>
        <taxon>Oryza sativa</taxon>
    </lineage>
</organism>
<dbReference type="GO" id="GO:0005739">
    <property type="term" value="C:mitochondrion"/>
    <property type="evidence" value="ECO:0000250"/>
    <property type="project" value="Gramene"/>
</dbReference>
<dbReference type="PIR" id="T03206">
    <property type="entry name" value="T03206"/>
</dbReference>
<evidence type="ECO:0000313" key="1">
    <source>
        <dbReference type="EMBL" id="BAA06827.1"/>
    </source>
</evidence>
<reference evidence="1" key="2">
    <citation type="journal article" date="1994" name="Plant Cell Physiol.">
        <title>Nucleotide sequence of a 28-kbp portion of rice mitochondrial DNA: the existence of many sequences that correspond to parts of mitochondrial genes in intergenic regions.</title>
        <authorList>
            <person name="Itadani H."/>
            <person name="Wakasugi T."/>
            <person name="Sugita M."/>
            <person name="Sugiura M."/>
            <person name="Nakazono M."/>
            <person name="Hirai A."/>
        </authorList>
    </citation>
    <scope>NUCLEOTIDE SEQUENCE</scope>
</reference>
<dbReference type="AlphaFoldDB" id="Q35318"/>
<reference evidence="1" key="1">
    <citation type="journal article" date="1985" name="Dokl. Akad. Nauk SSSR">
        <title>Structure of long and short copies of the mobile dispersed gene MDG3 of Drosophila melanogaster.</title>
        <authorList>
            <person name="Baev A.A."/>
            <person name="Dzhumagaliev E.B."/>
            <person name="Lyubomirskaya N.V."/>
            <person name="Mizrokhi L.Y."/>
            <person name="Il'in Y.V."/>
        </authorList>
    </citation>
    <scope>NUCLEOTIDE SEQUENCE</scope>
</reference>
<name>Q35318_ORYSJ</name>
<accession>Q35318</accession>
<proteinExistence type="predicted"/>
<protein>
    <submittedName>
        <fullName evidence="1">ORF77</fullName>
    </submittedName>
</protein>
<dbReference type="EMBL" id="D32052">
    <property type="protein sequence ID" value="BAA06827.1"/>
    <property type="molecule type" value="Genomic_DNA"/>
</dbReference>
<reference evidence="1" key="3">
    <citation type="journal article" date="1995" name="Curr. Genet.">
        <title>The rps3-rpl16-nad3-rps12 gene cluster in rice mitochondrial DNA is transcribed from alternative promoters.</title>
        <authorList>
            <person name="Nakazono M."/>
            <person name="Itadani H."/>
            <person name="Wakasugi T."/>
            <person name="Tsutsumi N."/>
            <person name="Sugiura M."/>
            <person name="Hirai A."/>
        </authorList>
    </citation>
    <scope>NUCLEOTIDE SEQUENCE</scope>
</reference>